<dbReference type="EMBL" id="CYZE01000005">
    <property type="protein sequence ID" value="CUO32249.1"/>
    <property type="molecule type" value="Genomic_DNA"/>
</dbReference>
<name>A0A174E734_9FIRM</name>
<evidence type="ECO:0000313" key="2">
    <source>
        <dbReference type="Proteomes" id="UP000095651"/>
    </source>
</evidence>
<dbReference type="Proteomes" id="UP000095651">
    <property type="component" value="Unassembled WGS sequence"/>
</dbReference>
<accession>A0A174E734</accession>
<protein>
    <submittedName>
        <fullName evidence="1">Uncharacterized protein</fullName>
    </submittedName>
</protein>
<dbReference type="RefSeq" id="WP_055655440.1">
    <property type="nucleotide sequence ID" value="NZ_CABIXC010000005.1"/>
</dbReference>
<gene>
    <name evidence="1" type="ORF">ERS852407_02473</name>
</gene>
<sequence>MPHHRKKTIAQMQNECSSEQEYGSCLDCGDDACCEYDQVTNVYVFSCRNEDCPHHWPPCNTLHIEDVPDWFAWPRP</sequence>
<organism evidence="1 2">
    <name type="scientific">Hungatella hathewayi</name>
    <dbReference type="NCBI Taxonomy" id="154046"/>
    <lineage>
        <taxon>Bacteria</taxon>
        <taxon>Bacillati</taxon>
        <taxon>Bacillota</taxon>
        <taxon>Clostridia</taxon>
        <taxon>Lachnospirales</taxon>
        <taxon>Lachnospiraceae</taxon>
        <taxon>Hungatella</taxon>
    </lineage>
</organism>
<proteinExistence type="predicted"/>
<evidence type="ECO:0000313" key="1">
    <source>
        <dbReference type="EMBL" id="CUO32249.1"/>
    </source>
</evidence>
<dbReference type="AlphaFoldDB" id="A0A174E734"/>
<reference evidence="1 2" key="1">
    <citation type="submission" date="2015-09" db="EMBL/GenBank/DDBJ databases">
        <authorList>
            <consortium name="Pathogen Informatics"/>
        </authorList>
    </citation>
    <scope>NUCLEOTIDE SEQUENCE [LARGE SCALE GENOMIC DNA]</scope>
    <source>
        <strain evidence="1 2">2789STDY5608850</strain>
    </source>
</reference>